<keyword evidence="1" id="KW-0732">Signal</keyword>
<gene>
    <name evidence="2" type="ORF">BV898_07604</name>
</gene>
<feature type="signal peptide" evidence="1">
    <location>
        <begin position="1"/>
        <end position="19"/>
    </location>
</feature>
<reference evidence="3" key="1">
    <citation type="submission" date="2017-01" db="EMBL/GenBank/DDBJ databases">
        <title>Comparative genomics of anhydrobiosis in the tardigrade Hypsibius dujardini.</title>
        <authorList>
            <person name="Yoshida Y."/>
            <person name="Koutsovoulos G."/>
            <person name="Laetsch D."/>
            <person name="Stevens L."/>
            <person name="Kumar S."/>
            <person name="Horikawa D."/>
            <person name="Ishino K."/>
            <person name="Komine S."/>
            <person name="Tomita M."/>
            <person name="Blaxter M."/>
            <person name="Arakawa K."/>
        </authorList>
    </citation>
    <scope>NUCLEOTIDE SEQUENCE [LARGE SCALE GENOMIC DNA]</scope>
    <source>
        <strain evidence="3">Z151</strain>
    </source>
</reference>
<name>A0A1W0WT73_HYPEX</name>
<dbReference type="EMBL" id="MTYJ01000050">
    <property type="protein sequence ID" value="OQV18401.1"/>
    <property type="molecule type" value="Genomic_DNA"/>
</dbReference>
<dbReference type="AlphaFoldDB" id="A0A1W0WT73"/>
<organism evidence="2 3">
    <name type="scientific">Hypsibius exemplaris</name>
    <name type="common">Freshwater tardigrade</name>
    <dbReference type="NCBI Taxonomy" id="2072580"/>
    <lineage>
        <taxon>Eukaryota</taxon>
        <taxon>Metazoa</taxon>
        <taxon>Ecdysozoa</taxon>
        <taxon>Tardigrada</taxon>
        <taxon>Eutardigrada</taxon>
        <taxon>Parachela</taxon>
        <taxon>Hypsibioidea</taxon>
        <taxon>Hypsibiidae</taxon>
        <taxon>Hypsibius</taxon>
    </lineage>
</organism>
<comment type="caution">
    <text evidence="2">The sequence shown here is derived from an EMBL/GenBank/DDBJ whole genome shotgun (WGS) entry which is preliminary data.</text>
</comment>
<protein>
    <recommendedName>
        <fullName evidence="4">EGF-like domain-containing protein</fullName>
    </recommendedName>
</protein>
<evidence type="ECO:0000313" key="3">
    <source>
        <dbReference type="Proteomes" id="UP000192578"/>
    </source>
</evidence>
<proteinExistence type="predicted"/>
<feature type="chain" id="PRO_5013275075" description="EGF-like domain-containing protein" evidence="1">
    <location>
        <begin position="20"/>
        <end position="158"/>
    </location>
</feature>
<accession>A0A1W0WT73</accession>
<dbReference type="Proteomes" id="UP000192578">
    <property type="component" value="Unassembled WGS sequence"/>
</dbReference>
<evidence type="ECO:0000313" key="2">
    <source>
        <dbReference type="EMBL" id="OQV18401.1"/>
    </source>
</evidence>
<evidence type="ECO:0008006" key="4">
    <source>
        <dbReference type="Google" id="ProtNLM"/>
    </source>
</evidence>
<evidence type="ECO:0000256" key="1">
    <source>
        <dbReference type="SAM" id="SignalP"/>
    </source>
</evidence>
<sequence length="158" mass="16152">MRNPALVLLLNLCLQASFGQETGIPLAAPATDNGIQNLLLLSNLFGGRLTGLSGLGVPGIGTGGSLNTLPVVGDFQKFNQLLNDKCIVVGSRCKIANSVCTTVVSSIQDVGVCSCKAGFVSSGGVCSANALSFLPDTTSTFGPPDIIIRNGLLNMLRG</sequence>
<dbReference type="OrthoDB" id="10620659at2759"/>
<keyword evidence="3" id="KW-1185">Reference proteome</keyword>